<accession>A0AAU9TUA8</accession>
<proteinExistence type="predicted"/>
<reference evidence="2" key="1">
    <citation type="submission" date="2022-03" db="EMBL/GenBank/DDBJ databases">
        <authorList>
            <person name="Tunstrom K."/>
        </authorList>
    </citation>
    <scope>NUCLEOTIDE SEQUENCE</scope>
</reference>
<evidence type="ECO:0000256" key="1">
    <source>
        <dbReference type="SAM" id="MobiDB-lite"/>
    </source>
</evidence>
<dbReference type="Proteomes" id="UP001153954">
    <property type="component" value="Unassembled WGS sequence"/>
</dbReference>
<gene>
    <name evidence="2" type="ORF">EEDITHA_LOCUS5486</name>
</gene>
<evidence type="ECO:0000313" key="3">
    <source>
        <dbReference type="Proteomes" id="UP001153954"/>
    </source>
</evidence>
<evidence type="ECO:0000313" key="2">
    <source>
        <dbReference type="EMBL" id="CAH2089433.1"/>
    </source>
</evidence>
<dbReference type="AlphaFoldDB" id="A0AAU9TUA8"/>
<sequence>MARGRRPSLSCASRPGGAARVLDLARDLCNHPHGESAASEPLPPSLASIDPATRPTRAYPQRRESRTFAEPTDSYRLISSPPTLTLCNNRQL</sequence>
<feature type="region of interest" description="Disordered" evidence="1">
    <location>
        <begin position="31"/>
        <end position="82"/>
    </location>
</feature>
<comment type="caution">
    <text evidence="2">The sequence shown here is derived from an EMBL/GenBank/DDBJ whole genome shotgun (WGS) entry which is preliminary data.</text>
</comment>
<keyword evidence="3" id="KW-1185">Reference proteome</keyword>
<protein>
    <submittedName>
        <fullName evidence="2">Uncharacterized protein</fullName>
    </submittedName>
</protein>
<dbReference type="EMBL" id="CAKOGL010000008">
    <property type="protein sequence ID" value="CAH2089433.1"/>
    <property type="molecule type" value="Genomic_DNA"/>
</dbReference>
<name>A0AAU9TUA8_EUPED</name>
<organism evidence="2 3">
    <name type="scientific">Euphydryas editha</name>
    <name type="common">Edith's checkerspot</name>
    <dbReference type="NCBI Taxonomy" id="104508"/>
    <lineage>
        <taxon>Eukaryota</taxon>
        <taxon>Metazoa</taxon>
        <taxon>Ecdysozoa</taxon>
        <taxon>Arthropoda</taxon>
        <taxon>Hexapoda</taxon>
        <taxon>Insecta</taxon>
        <taxon>Pterygota</taxon>
        <taxon>Neoptera</taxon>
        <taxon>Endopterygota</taxon>
        <taxon>Lepidoptera</taxon>
        <taxon>Glossata</taxon>
        <taxon>Ditrysia</taxon>
        <taxon>Papilionoidea</taxon>
        <taxon>Nymphalidae</taxon>
        <taxon>Nymphalinae</taxon>
        <taxon>Euphydryas</taxon>
    </lineage>
</organism>